<dbReference type="Proteomes" id="UP001596060">
    <property type="component" value="Unassembled WGS sequence"/>
</dbReference>
<gene>
    <name evidence="1" type="ORF">ACFPN9_08750</name>
</gene>
<protein>
    <submittedName>
        <fullName evidence="1">Uncharacterized protein</fullName>
    </submittedName>
</protein>
<dbReference type="RefSeq" id="WP_377816437.1">
    <property type="nucleotide sequence ID" value="NZ_JBHSLU010000017.1"/>
</dbReference>
<reference evidence="2" key="1">
    <citation type="journal article" date="2019" name="Int. J. Syst. Evol. Microbiol.">
        <title>The Global Catalogue of Microorganisms (GCM) 10K type strain sequencing project: providing services to taxonomists for standard genome sequencing and annotation.</title>
        <authorList>
            <consortium name="The Broad Institute Genomics Platform"/>
            <consortium name="The Broad Institute Genome Sequencing Center for Infectious Disease"/>
            <person name="Wu L."/>
            <person name="Ma J."/>
        </authorList>
    </citation>
    <scope>NUCLEOTIDE SEQUENCE [LARGE SCALE GENOMIC DNA]</scope>
    <source>
        <strain evidence="2">CCUG 43117</strain>
    </source>
</reference>
<name>A0ABW0NYR6_9HYPH</name>
<proteinExistence type="predicted"/>
<accession>A0ABW0NYR6</accession>
<evidence type="ECO:0000313" key="1">
    <source>
        <dbReference type="EMBL" id="MFC5505345.1"/>
    </source>
</evidence>
<evidence type="ECO:0000313" key="2">
    <source>
        <dbReference type="Proteomes" id="UP001596060"/>
    </source>
</evidence>
<dbReference type="EMBL" id="JBHSLU010000017">
    <property type="protein sequence ID" value="MFC5505345.1"/>
    <property type="molecule type" value="Genomic_DNA"/>
</dbReference>
<organism evidence="1 2">
    <name type="scientific">Bosea massiliensis</name>
    <dbReference type="NCBI Taxonomy" id="151419"/>
    <lineage>
        <taxon>Bacteria</taxon>
        <taxon>Pseudomonadati</taxon>
        <taxon>Pseudomonadota</taxon>
        <taxon>Alphaproteobacteria</taxon>
        <taxon>Hyphomicrobiales</taxon>
        <taxon>Boseaceae</taxon>
        <taxon>Bosea</taxon>
    </lineage>
</organism>
<keyword evidence="2" id="KW-1185">Reference proteome</keyword>
<sequence>MIVPSTLERATLGFKLAVDRLLEMRDPNGLRVKNLQEAEVASMHGERMILQIDDALALVLSKAGVTQADIERRRIGTGGFATPWRRQFKQIVQLISARRLLDASPKERRELAFIQAYARAALSNCNTRPNGLSAAVDSLRSVERVIGCSGEFTAEIENWADWDQKQRRLIKLRRRVKQIEAEISRLAA</sequence>
<comment type="caution">
    <text evidence="1">The sequence shown here is derived from an EMBL/GenBank/DDBJ whole genome shotgun (WGS) entry which is preliminary data.</text>
</comment>